<dbReference type="Gene3D" id="2.170.130.10">
    <property type="entry name" value="TonB-dependent receptor, plug domain"/>
    <property type="match status" value="1"/>
</dbReference>
<dbReference type="Gene3D" id="2.40.170.20">
    <property type="entry name" value="TonB-dependent receptor, beta-barrel domain"/>
    <property type="match status" value="1"/>
</dbReference>
<dbReference type="Gene3D" id="2.60.40.1120">
    <property type="entry name" value="Carboxypeptidase-like, regulatory domain"/>
    <property type="match status" value="1"/>
</dbReference>
<evidence type="ECO:0000256" key="10">
    <source>
        <dbReference type="PROSITE-ProRule" id="PRU10144"/>
    </source>
</evidence>
<sequence length="984" mass="107902">MIKKQFRRSLIAASVSTLFAISVPTFAASNTDGTIQGSVLSQTEAPLSNASILIKNKATGLTRSITTDATGKYRIPRLPIGSYTITITADGYDEKVIDDVMVTIGGNAEVTSVMNVEGMERLSVVGSRVAAFDTTSSESSLVISQAEIERLPLPKDVTSVALLAPGTTRGDARFGNFASFGGASVAENAFFINGLNVTNFRNGLGFSNVPFDFYDQFEVKTGGYGAEFGRSTGGVVNAVVKRGSNDWEFGGNVRWRPDSLSSNAPNSYNSNGDLYIDNSNDSNDLYEGNIYASGPLVKDKLFFFAMYQPRSNKSDAITNQGDWETSSKSDNPFWGLKLDWNIAENHTLEFLGFSDKDKSTTKTNVLSTGLALSPAVDESGGDNYVLTYTGQLTDDFTAKLLYGINKYSLASTTTSDVMDQCNMIIDTRDVAEYYYNGCVSSDAYFVSEGEDERKEFRADFEWVINESHTLTFGYDQENNKSNSNQFYTGPGGVYWVYYDVGNPAVGAMLANGTRTPVGVTQYARSRQRTVGGDFKVESQAIYIEDTWSVTDDLTLSIGLRWDSFDNMNSVGDSFAKIDDMIAPRIGASWDINGDGESKLFANIGRYYLPIASNTNVRLSGNEFDVRQYYVLEGTGADVINGATVPTPILGDKIGGDSVLADGEIPDTQAIVDQELDPMYQDEIIIGYQAMINEDWSWGIKGTQRKLNGAIDDMTISHWTEDKYGCEHPGGGGYVLGNPGKDMTVKLDTDCDGVVDTMETIPGAELLYPEAERTYNAIDLNLARGWSDDWTMNVTYTWSQSYGNTEGLVKSDNAQTDAGLTQDFDFPILMEGADGYLPNDRRHMLKVFGAYALTENLTVGANLSVESGRPRNKFGIGSPSGIPDYGDTYYTMNEDGSYDYNPRGSAGRTDWVYRLDLSASYTWEVAKDLDVILKANVYNVFNSSASIRKYEYFELGDPGQLDEDYGATTAFQTPRYVEFSASVKF</sequence>
<evidence type="ECO:0000256" key="5">
    <source>
        <dbReference type="ARBA" id="ARBA00022729"/>
    </source>
</evidence>
<evidence type="ECO:0000256" key="2">
    <source>
        <dbReference type="ARBA" id="ARBA00022448"/>
    </source>
</evidence>
<feature type="domain" description="TonB-dependent transporter Oar-like beta-barrel" evidence="13">
    <location>
        <begin position="580"/>
        <end position="852"/>
    </location>
</feature>
<dbReference type="InterPro" id="IPR057601">
    <property type="entry name" value="Oar-like_b-barrel"/>
</dbReference>
<evidence type="ECO:0000256" key="7">
    <source>
        <dbReference type="ARBA" id="ARBA00023136"/>
    </source>
</evidence>
<feature type="chain" id="PRO_5045580613" evidence="11">
    <location>
        <begin position="28"/>
        <end position="984"/>
    </location>
</feature>
<dbReference type="PANTHER" id="PTHR30069">
    <property type="entry name" value="TONB-DEPENDENT OUTER MEMBRANE RECEPTOR"/>
    <property type="match status" value="1"/>
</dbReference>
<evidence type="ECO:0000256" key="4">
    <source>
        <dbReference type="ARBA" id="ARBA00022692"/>
    </source>
</evidence>
<keyword evidence="8 9" id="KW-0998">Cell outer membrane</keyword>
<evidence type="ECO:0000256" key="6">
    <source>
        <dbReference type="ARBA" id="ARBA00023077"/>
    </source>
</evidence>
<evidence type="ECO:0000313" key="15">
    <source>
        <dbReference type="Proteomes" id="UP000662770"/>
    </source>
</evidence>
<reference evidence="14 15" key="1">
    <citation type="submission" date="2021-03" db="EMBL/GenBank/DDBJ databases">
        <title>Novel species identification of genus Shewanella.</title>
        <authorList>
            <person name="Liu G."/>
            <person name="Zhang Q."/>
        </authorList>
    </citation>
    <scope>NUCLEOTIDE SEQUENCE [LARGE SCALE GENOMIC DNA]</scope>
    <source>
        <strain evidence="14 15">FJAT-51800</strain>
    </source>
</reference>
<dbReference type="PROSITE" id="PS01156">
    <property type="entry name" value="TONB_DEPENDENT_REC_2"/>
    <property type="match status" value="1"/>
</dbReference>
<protein>
    <submittedName>
        <fullName evidence="14">TonB-dependent receptor</fullName>
    </submittedName>
</protein>
<dbReference type="InterPro" id="IPR012910">
    <property type="entry name" value="Plug_dom"/>
</dbReference>
<evidence type="ECO:0000256" key="11">
    <source>
        <dbReference type="SAM" id="SignalP"/>
    </source>
</evidence>
<dbReference type="SUPFAM" id="SSF49464">
    <property type="entry name" value="Carboxypeptidase regulatory domain-like"/>
    <property type="match status" value="1"/>
</dbReference>
<dbReference type="Proteomes" id="UP000662770">
    <property type="component" value="Chromosome"/>
</dbReference>
<dbReference type="SUPFAM" id="SSF56935">
    <property type="entry name" value="Porins"/>
    <property type="match status" value="1"/>
</dbReference>
<keyword evidence="5 11" id="KW-0732">Signal</keyword>
<dbReference type="PANTHER" id="PTHR30069:SF46">
    <property type="entry name" value="OAR PROTEIN"/>
    <property type="match status" value="1"/>
</dbReference>
<dbReference type="Pfam" id="PF13620">
    <property type="entry name" value="CarboxypepD_reg"/>
    <property type="match status" value="1"/>
</dbReference>
<feature type="signal peptide" evidence="11">
    <location>
        <begin position="1"/>
        <end position="27"/>
    </location>
</feature>
<dbReference type="InterPro" id="IPR037066">
    <property type="entry name" value="Plug_dom_sf"/>
</dbReference>
<dbReference type="PROSITE" id="PS52016">
    <property type="entry name" value="TONB_DEPENDENT_REC_3"/>
    <property type="match status" value="1"/>
</dbReference>
<dbReference type="RefSeq" id="WP_207354402.1">
    <property type="nucleotide sequence ID" value="NZ_CP071503.1"/>
</dbReference>
<keyword evidence="14" id="KW-0675">Receptor</keyword>
<dbReference type="InterPro" id="IPR008969">
    <property type="entry name" value="CarboxyPept-like_regulatory"/>
</dbReference>
<dbReference type="Pfam" id="PF25183">
    <property type="entry name" value="OMP_b-brl_4"/>
    <property type="match status" value="2"/>
</dbReference>
<keyword evidence="15" id="KW-1185">Reference proteome</keyword>
<dbReference type="Pfam" id="PF07715">
    <property type="entry name" value="Plug"/>
    <property type="match status" value="1"/>
</dbReference>
<dbReference type="EMBL" id="CP071503">
    <property type="protein sequence ID" value="QSX33166.1"/>
    <property type="molecule type" value="Genomic_DNA"/>
</dbReference>
<evidence type="ECO:0000256" key="3">
    <source>
        <dbReference type="ARBA" id="ARBA00022452"/>
    </source>
</evidence>
<accession>A0ABX7QNW3</accession>
<dbReference type="InterPro" id="IPR036942">
    <property type="entry name" value="Beta-barrel_TonB_sf"/>
</dbReference>
<evidence type="ECO:0000259" key="12">
    <source>
        <dbReference type="Pfam" id="PF07715"/>
    </source>
</evidence>
<feature type="short sequence motif" description="TonB C-terminal box" evidence="10">
    <location>
        <begin position="967"/>
        <end position="984"/>
    </location>
</feature>
<keyword evidence="4 9" id="KW-0812">Transmembrane</keyword>
<keyword evidence="6" id="KW-0798">TonB box</keyword>
<comment type="subcellular location">
    <subcellularLocation>
        <location evidence="1 9">Cell outer membrane</location>
        <topology evidence="1 9">Multi-pass membrane protein</topology>
    </subcellularLocation>
</comment>
<evidence type="ECO:0000256" key="9">
    <source>
        <dbReference type="PROSITE-ProRule" id="PRU01360"/>
    </source>
</evidence>
<keyword evidence="3 9" id="KW-1134">Transmembrane beta strand</keyword>
<keyword evidence="2 9" id="KW-0813">Transport</keyword>
<evidence type="ECO:0000259" key="13">
    <source>
        <dbReference type="Pfam" id="PF25183"/>
    </source>
</evidence>
<keyword evidence="7 9" id="KW-0472">Membrane</keyword>
<comment type="similarity">
    <text evidence="9">Belongs to the TonB-dependent receptor family.</text>
</comment>
<dbReference type="InterPro" id="IPR010917">
    <property type="entry name" value="TonB_rcpt_CS"/>
</dbReference>
<feature type="domain" description="TonB-dependent receptor plug" evidence="12">
    <location>
        <begin position="137"/>
        <end position="235"/>
    </location>
</feature>
<gene>
    <name evidence="14" type="ORF">JYB87_15780</name>
</gene>
<proteinExistence type="inferred from homology"/>
<feature type="domain" description="TonB-dependent transporter Oar-like beta-barrel" evidence="13">
    <location>
        <begin position="310"/>
        <end position="578"/>
    </location>
</feature>
<evidence type="ECO:0000313" key="14">
    <source>
        <dbReference type="EMBL" id="QSX33166.1"/>
    </source>
</evidence>
<organism evidence="14 15">
    <name type="scientific">Shewanella avicenniae</name>
    <dbReference type="NCBI Taxonomy" id="2814294"/>
    <lineage>
        <taxon>Bacteria</taxon>
        <taxon>Pseudomonadati</taxon>
        <taxon>Pseudomonadota</taxon>
        <taxon>Gammaproteobacteria</taxon>
        <taxon>Alteromonadales</taxon>
        <taxon>Shewanellaceae</taxon>
        <taxon>Shewanella</taxon>
    </lineage>
</organism>
<name>A0ABX7QNW3_9GAMM</name>
<evidence type="ECO:0000256" key="1">
    <source>
        <dbReference type="ARBA" id="ARBA00004571"/>
    </source>
</evidence>
<dbReference type="InterPro" id="IPR039426">
    <property type="entry name" value="TonB-dep_rcpt-like"/>
</dbReference>
<evidence type="ECO:0000256" key="8">
    <source>
        <dbReference type="ARBA" id="ARBA00023237"/>
    </source>
</evidence>